<gene>
    <name evidence="2" type="ORF">CHILSU_LOCUS9659</name>
</gene>
<protein>
    <submittedName>
        <fullName evidence="2">Uncharacterized protein</fullName>
    </submittedName>
</protein>
<dbReference type="Proteomes" id="UP001153292">
    <property type="component" value="Chromosome 6"/>
</dbReference>
<feature type="compositionally biased region" description="Basic and acidic residues" evidence="1">
    <location>
        <begin position="525"/>
        <end position="534"/>
    </location>
</feature>
<name>A0ABN8L7L8_CHISP</name>
<evidence type="ECO:0000256" key="1">
    <source>
        <dbReference type="SAM" id="MobiDB-lite"/>
    </source>
</evidence>
<evidence type="ECO:0000313" key="2">
    <source>
        <dbReference type="EMBL" id="CAH2990459.1"/>
    </source>
</evidence>
<dbReference type="EMBL" id="OU963899">
    <property type="protein sequence ID" value="CAH2990459.1"/>
    <property type="molecule type" value="Genomic_DNA"/>
</dbReference>
<evidence type="ECO:0000313" key="3">
    <source>
        <dbReference type="Proteomes" id="UP001153292"/>
    </source>
</evidence>
<keyword evidence="3" id="KW-1185">Reference proteome</keyword>
<reference evidence="2" key="1">
    <citation type="submission" date="2021-12" db="EMBL/GenBank/DDBJ databases">
        <authorList>
            <person name="King R."/>
        </authorList>
    </citation>
    <scope>NUCLEOTIDE SEQUENCE</scope>
</reference>
<organism evidence="2 3">
    <name type="scientific">Chilo suppressalis</name>
    <name type="common">Asiatic rice borer moth</name>
    <dbReference type="NCBI Taxonomy" id="168631"/>
    <lineage>
        <taxon>Eukaryota</taxon>
        <taxon>Metazoa</taxon>
        <taxon>Ecdysozoa</taxon>
        <taxon>Arthropoda</taxon>
        <taxon>Hexapoda</taxon>
        <taxon>Insecta</taxon>
        <taxon>Pterygota</taxon>
        <taxon>Neoptera</taxon>
        <taxon>Endopterygota</taxon>
        <taxon>Lepidoptera</taxon>
        <taxon>Glossata</taxon>
        <taxon>Ditrysia</taxon>
        <taxon>Pyraloidea</taxon>
        <taxon>Crambidae</taxon>
        <taxon>Crambinae</taxon>
        <taxon>Chilo</taxon>
    </lineage>
</organism>
<proteinExistence type="predicted"/>
<feature type="region of interest" description="Disordered" evidence="1">
    <location>
        <begin position="504"/>
        <end position="542"/>
    </location>
</feature>
<sequence>MALSDSMFLFEITIEELKSLFSCKEHSILGQFADVFQIYLRNVNDLETSLAKQSKKKLAKKSRVRDIKTAKTSTMPKVLIKRSVLIAYDGKILKERMKQYPLELSFRSKYNSDVILASNQIPWSHAFIDYLNEIETKSSINPVIVENKYSVFHEYTSKRVATIKLSIKLSCLKDKLCTQFQYPYTSNFIQNTTLSTIKEIDLTHETGIIKTIYAGGKTKPKHSNSSQCLMETSNKQTDDKSKISQAKYIEFEKNNKDRNKLISLVKSHTDIEIKTKLTKPSLVTSQSCCSLGYTKHLSTLNYIFGNNSGPFGNRVYCVGFFTVQNESIKKLASPKVSIKDDKSSDRSSTDVNEKYHFNLCNEECPSKKVGIYGCPSHCSLDLPKDAAHLISVKHCDRIDCDAAKNREPPSPPDERLMVDLTSMKRDSCIISEKVEQVVGGMTAKMKMGTRPCYCSCECTFGFTKKTTFCNICGGVEKFGEEKLGPLAFPCPIYHKLVDKNKLKTVSSGSDSKKNKGSKHTNPSGDKNDESEKDNKKGKKKKKDDRFKFNYGYTGIRTYLTFFLILLFQ</sequence>
<accession>A0ABN8L7L8</accession>